<comment type="caution">
    <text evidence="4">The sequence shown here is derived from an EMBL/GenBank/DDBJ whole genome shotgun (WGS) entry which is preliminary data.</text>
</comment>
<organism evidence="4 5">
    <name type="scientific">Haloferula sargassicola</name>
    <dbReference type="NCBI Taxonomy" id="490096"/>
    <lineage>
        <taxon>Bacteria</taxon>
        <taxon>Pseudomonadati</taxon>
        <taxon>Verrucomicrobiota</taxon>
        <taxon>Verrucomicrobiia</taxon>
        <taxon>Verrucomicrobiales</taxon>
        <taxon>Verrucomicrobiaceae</taxon>
        <taxon>Haloferula</taxon>
    </lineage>
</organism>
<protein>
    <submittedName>
        <fullName evidence="4">Response regulator protein VraR</fullName>
    </submittedName>
</protein>
<evidence type="ECO:0000256" key="1">
    <source>
        <dbReference type="ARBA" id="ARBA00022553"/>
    </source>
</evidence>
<keyword evidence="5" id="KW-1185">Reference proteome</keyword>
<evidence type="ECO:0000256" key="2">
    <source>
        <dbReference type="PROSITE-ProRule" id="PRU00169"/>
    </source>
</evidence>
<feature type="domain" description="Response regulatory" evidence="3">
    <location>
        <begin position="9"/>
        <end position="123"/>
    </location>
</feature>
<proteinExistence type="predicted"/>
<evidence type="ECO:0000313" key="5">
    <source>
        <dbReference type="Proteomes" id="UP001476282"/>
    </source>
</evidence>
<gene>
    <name evidence="4" type="primary">vraR</name>
    <name evidence="4" type="ORF">Hsar01_00743</name>
</gene>
<keyword evidence="1 2" id="KW-0597">Phosphoprotein</keyword>
<dbReference type="Proteomes" id="UP001476282">
    <property type="component" value="Unassembled WGS sequence"/>
</dbReference>
<dbReference type="InterPro" id="IPR001789">
    <property type="entry name" value="Sig_transdc_resp-reg_receiver"/>
</dbReference>
<reference evidence="4 5" key="1">
    <citation type="submission" date="2024-02" db="EMBL/GenBank/DDBJ databases">
        <title>Haloferula sargassicola NBRC 104335.</title>
        <authorList>
            <person name="Ichikawa N."/>
            <person name="Katano-Makiyama Y."/>
            <person name="Hidaka K."/>
        </authorList>
    </citation>
    <scope>NUCLEOTIDE SEQUENCE [LARGE SCALE GENOMIC DNA]</scope>
    <source>
        <strain evidence="4 5">NBRC 104335</strain>
    </source>
</reference>
<dbReference type="CDD" id="cd17535">
    <property type="entry name" value="REC_NarL-like"/>
    <property type="match status" value="1"/>
</dbReference>
<dbReference type="Pfam" id="PF00072">
    <property type="entry name" value="Response_reg"/>
    <property type="match status" value="1"/>
</dbReference>
<sequence>MTPPQPSLRVLFVEDHPLFRMALGMLLASTGNVEIAAEADRGADALARVEEQEFDLILLDIRLPDMSGIDVARELRERGCDTPILVLSMRDESEVRRLLPAGVSFFSKAAPPEEIAAAVQRAAQPAG</sequence>
<accession>A0ABP9UQD8</accession>
<name>A0ABP9UQD8_9BACT</name>
<dbReference type="EMBL" id="BAABRI010000003">
    <property type="protein sequence ID" value="GAA5481534.1"/>
    <property type="molecule type" value="Genomic_DNA"/>
</dbReference>
<dbReference type="SUPFAM" id="SSF52172">
    <property type="entry name" value="CheY-like"/>
    <property type="match status" value="1"/>
</dbReference>
<dbReference type="Gene3D" id="3.40.50.2300">
    <property type="match status" value="1"/>
</dbReference>
<evidence type="ECO:0000259" key="3">
    <source>
        <dbReference type="PROSITE" id="PS50110"/>
    </source>
</evidence>
<dbReference type="RefSeq" id="WP_353565684.1">
    <property type="nucleotide sequence ID" value="NZ_BAABRI010000003.1"/>
</dbReference>
<dbReference type="PANTHER" id="PTHR44591">
    <property type="entry name" value="STRESS RESPONSE REGULATOR PROTEIN 1"/>
    <property type="match status" value="1"/>
</dbReference>
<dbReference type="PANTHER" id="PTHR44591:SF3">
    <property type="entry name" value="RESPONSE REGULATORY DOMAIN-CONTAINING PROTEIN"/>
    <property type="match status" value="1"/>
</dbReference>
<evidence type="ECO:0000313" key="4">
    <source>
        <dbReference type="EMBL" id="GAA5481534.1"/>
    </source>
</evidence>
<dbReference type="InterPro" id="IPR011006">
    <property type="entry name" value="CheY-like_superfamily"/>
</dbReference>
<dbReference type="SMART" id="SM00448">
    <property type="entry name" value="REC"/>
    <property type="match status" value="1"/>
</dbReference>
<dbReference type="InterPro" id="IPR058245">
    <property type="entry name" value="NreC/VraR/RcsB-like_REC"/>
</dbReference>
<dbReference type="PROSITE" id="PS50110">
    <property type="entry name" value="RESPONSE_REGULATORY"/>
    <property type="match status" value="1"/>
</dbReference>
<feature type="modified residue" description="4-aspartylphosphate" evidence="2">
    <location>
        <position position="60"/>
    </location>
</feature>
<dbReference type="InterPro" id="IPR050595">
    <property type="entry name" value="Bact_response_regulator"/>
</dbReference>